<name>A0A937XAT0_UNCEI</name>
<dbReference type="Gene3D" id="2.40.128.110">
    <property type="entry name" value="Lipid/polyisoprenoid-binding, YceI-like"/>
    <property type="match status" value="1"/>
</dbReference>
<proteinExistence type="predicted"/>
<comment type="caution">
    <text evidence="2">The sequence shown here is derived from an EMBL/GenBank/DDBJ whole genome shotgun (WGS) entry which is preliminary data.</text>
</comment>
<dbReference type="InterPro" id="IPR007372">
    <property type="entry name" value="Lipid/polyisoprenoid-bd_YceI"/>
</dbReference>
<organism evidence="2 3">
    <name type="scientific">Eiseniibacteriota bacterium</name>
    <dbReference type="NCBI Taxonomy" id="2212470"/>
    <lineage>
        <taxon>Bacteria</taxon>
        <taxon>Candidatus Eiseniibacteriota</taxon>
    </lineage>
</organism>
<evidence type="ECO:0000259" key="1">
    <source>
        <dbReference type="SMART" id="SM00867"/>
    </source>
</evidence>
<reference evidence="2" key="1">
    <citation type="submission" date="2019-03" db="EMBL/GenBank/DDBJ databases">
        <title>Lake Tanganyika Metagenome-Assembled Genomes (MAGs).</title>
        <authorList>
            <person name="Tran P."/>
        </authorList>
    </citation>
    <scope>NUCLEOTIDE SEQUENCE</scope>
    <source>
        <strain evidence="2">M_DeepCast_400m_m2_100</strain>
    </source>
</reference>
<dbReference type="SUPFAM" id="SSF101874">
    <property type="entry name" value="YceI-like"/>
    <property type="match status" value="1"/>
</dbReference>
<gene>
    <name evidence="2" type="ORF">FJY75_03900</name>
</gene>
<dbReference type="PANTHER" id="PTHR34406:SF1">
    <property type="entry name" value="PROTEIN YCEI"/>
    <property type="match status" value="1"/>
</dbReference>
<evidence type="ECO:0000313" key="3">
    <source>
        <dbReference type="Proteomes" id="UP000748308"/>
    </source>
</evidence>
<dbReference type="PANTHER" id="PTHR34406">
    <property type="entry name" value="PROTEIN YCEI"/>
    <property type="match status" value="1"/>
</dbReference>
<accession>A0A937XAT0</accession>
<evidence type="ECO:0000313" key="2">
    <source>
        <dbReference type="EMBL" id="MBM3316977.1"/>
    </source>
</evidence>
<dbReference type="Pfam" id="PF04264">
    <property type="entry name" value="YceI"/>
    <property type="match status" value="1"/>
</dbReference>
<protein>
    <submittedName>
        <fullName evidence="2">YceI family protein</fullName>
    </submittedName>
</protein>
<dbReference type="EMBL" id="VGIY01000062">
    <property type="protein sequence ID" value="MBM3316977.1"/>
    <property type="molecule type" value="Genomic_DNA"/>
</dbReference>
<dbReference type="Proteomes" id="UP000748308">
    <property type="component" value="Unassembled WGS sequence"/>
</dbReference>
<sequence>MALLAAAGPARACLALLVALGAGPLLPTGTGRPAAAPIRFEIVSGAPENLVRFESRAPVESFSGKTRAIRGWIEVDPLAIGDSVGVFVEVDLADLDTGIALRDKHMRENHLETDRYPTAVFRGARVQGDPAVEAGASRRLTAEPQGIEIEGELELHGVRRPLRLTVTLALRTGGEARRIEVSCRFPVSLAEHAIARPRFLVMKLADRQEIAVTATATEVP</sequence>
<dbReference type="InterPro" id="IPR036761">
    <property type="entry name" value="TTHA0802/YceI-like_sf"/>
</dbReference>
<dbReference type="SMART" id="SM00867">
    <property type="entry name" value="YceI"/>
    <property type="match status" value="1"/>
</dbReference>
<feature type="domain" description="Lipid/polyisoprenoid-binding YceI-like" evidence="1">
    <location>
        <begin position="39"/>
        <end position="217"/>
    </location>
</feature>
<dbReference type="AlphaFoldDB" id="A0A937XAT0"/>